<organism evidence="1 2">
    <name type="scientific">Aspergillus pseudodeflectus</name>
    <dbReference type="NCBI Taxonomy" id="176178"/>
    <lineage>
        <taxon>Eukaryota</taxon>
        <taxon>Fungi</taxon>
        <taxon>Dikarya</taxon>
        <taxon>Ascomycota</taxon>
        <taxon>Pezizomycotina</taxon>
        <taxon>Eurotiomycetes</taxon>
        <taxon>Eurotiomycetidae</taxon>
        <taxon>Eurotiales</taxon>
        <taxon>Aspergillaceae</taxon>
        <taxon>Aspergillus</taxon>
        <taxon>Aspergillus subgen. Nidulantes</taxon>
    </lineage>
</organism>
<protein>
    <recommendedName>
        <fullName evidence="3">F-box domain-containing protein</fullName>
    </recommendedName>
</protein>
<sequence>MAHKLPFELWTHVALYLEDDASSFPKYARVCRQWQPVFERLIYRSLKVSTAGAELGKGAVSLSQFQSLMSDPTQYRRSFLRRLDYTIVTPHDIEDYSAMKLESKLYTERNPVRQANNEAFSQGIRSLFEILESWDAHLKITLAMAVHGREKTLEPETEAIQYACQWQTILDGKQWLPVPYHARLPDDCPDMPRVACVDELLFESNYSYQDVWSGAAMQIAQHCVALRRIYLHLEELVRPDHLDYIRERRQAVALALPKLPSTLRSFELDGNAEGPWLNILPALDLRARNDFDDFSCNIGSLSLTLKDLKLTLTGVEMDFLFPLDESGAPTLGALLLHWPYMESLALEALPMCLPSGEWLYDYDLDPETKERLPDPTTGFAIFDTDLVMEETEFCRNIMRMEHFHRLFISLGYAAQRMPRLRIVKTTMVEPPYTEFKFNSGRGTAGSFLANRPTLSFESQSGYKPDERVAGAWGFRLEDMEVEDLGPDDERFFHQVDAKVTLDRFPSI</sequence>
<evidence type="ECO:0008006" key="3">
    <source>
        <dbReference type="Google" id="ProtNLM"/>
    </source>
</evidence>
<accession>A0ABR4JWJ8</accession>
<dbReference type="EMBL" id="JBFXLR010000046">
    <property type="protein sequence ID" value="KAL2843417.1"/>
    <property type="molecule type" value="Genomic_DNA"/>
</dbReference>
<dbReference type="GeneID" id="98156392"/>
<dbReference type="RefSeq" id="XP_070895595.1">
    <property type="nucleotide sequence ID" value="XM_071041228.1"/>
</dbReference>
<keyword evidence="2" id="KW-1185">Reference proteome</keyword>
<comment type="caution">
    <text evidence="1">The sequence shown here is derived from an EMBL/GenBank/DDBJ whole genome shotgun (WGS) entry which is preliminary data.</text>
</comment>
<evidence type="ECO:0000313" key="1">
    <source>
        <dbReference type="EMBL" id="KAL2843417.1"/>
    </source>
</evidence>
<reference evidence="1 2" key="1">
    <citation type="submission" date="2024-07" db="EMBL/GenBank/DDBJ databases">
        <title>Section-level genome sequencing and comparative genomics of Aspergillus sections Usti and Cavernicolus.</title>
        <authorList>
            <consortium name="Lawrence Berkeley National Laboratory"/>
            <person name="Nybo J.L."/>
            <person name="Vesth T.C."/>
            <person name="Theobald S."/>
            <person name="Frisvad J.C."/>
            <person name="Larsen T.O."/>
            <person name="Kjaerboelling I."/>
            <person name="Rothschild-Mancinelli K."/>
            <person name="Lyhne E.K."/>
            <person name="Kogle M.E."/>
            <person name="Barry K."/>
            <person name="Clum A."/>
            <person name="Na H."/>
            <person name="Ledsgaard L."/>
            <person name="Lin J."/>
            <person name="Lipzen A."/>
            <person name="Kuo A."/>
            <person name="Riley R."/>
            <person name="Mondo S."/>
            <person name="LaButti K."/>
            <person name="Haridas S."/>
            <person name="Pangalinan J."/>
            <person name="Salamov A.A."/>
            <person name="Simmons B.A."/>
            <person name="Magnuson J.K."/>
            <person name="Chen J."/>
            <person name="Drula E."/>
            <person name="Henrissat B."/>
            <person name="Wiebenga A."/>
            <person name="Lubbers R.J."/>
            <person name="Gomes A.C."/>
            <person name="Macurrencykelacurrency M.R."/>
            <person name="Stajich J."/>
            <person name="Grigoriev I.V."/>
            <person name="Mortensen U.H."/>
            <person name="De vries R.P."/>
            <person name="Baker S.E."/>
            <person name="Andersen M.R."/>
        </authorList>
    </citation>
    <scope>NUCLEOTIDE SEQUENCE [LARGE SCALE GENOMIC DNA]</scope>
    <source>
        <strain evidence="1 2">CBS 756.74</strain>
    </source>
</reference>
<proteinExistence type="predicted"/>
<name>A0ABR4JWJ8_9EURO</name>
<evidence type="ECO:0000313" key="2">
    <source>
        <dbReference type="Proteomes" id="UP001610444"/>
    </source>
</evidence>
<gene>
    <name evidence="1" type="ORF">BJX68DRAFT_243959</name>
</gene>
<dbReference type="Proteomes" id="UP001610444">
    <property type="component" value="Unassembled WGS sequence"/>
</dbReference>